<keyword evidence="6 9" id="KW-0067">ATP-binding</keyword>
<dbReference type="Gene3D" id="3.30.200.20">
    <property type="entry name" value="Phosphorylase Kinase, domain 1"/>
    <property type="match status" value="1"/>
</dbReference>
<dbReference type="PROSITE" id="PS00107">
    <property type="entry name" value="PROTEIN_KINASE_ATP"/>
    <property type="match status" value="1"/>
</dbReference>
<feature type="binding site" evidence="9">
    <location>
        <position position="38"/>
    </location>
    <ligand>
        <name>ATP</name>
        <dbReference type="ChEBI" id="CHEBI:30616"/>
    </ligand>
</feature>
<dbReference type="CDD" id="cd06577">
    <property type="entry name" value="PASTA_pknB"/>
    <property type="match status" value="2"/>
</dbReference>
<dbReference type="PANTHER" id="PTHR43289:SF34">
    <property type="entry name" value="SERINE_THREONINE-PROTEIN KINASE YBDM-RELATED"/>
    <property type="match status" value="1"/>
</dbReference>
<dbReference type="PROSITE" id="PS51178">
    <property type="entry name" value="PASTA"/>
    <property type="match status" value="2"/>
</dbReference>
<dbReference type="InterPro" id="IPR000719">
    <property type="entry name" value="Prot_kinase_dom"/>
</dbReference>
<dbReference type="PROSITE" id="PS00108">
    <property type="entry name" value="PROTEIN_KINASE_ST"/>
    <property type="match status" value="1"/>
</dbReference>
<feature type="region of interest" description="Disordered" evidence="10">
    <location>
        <begin position="291"/>
        <end position="318"/>
    </location>
</feature>
<dbReference type="GO" id="GO:0004674">
    <property type="term" value="F:protein serine/threonine kinase activity"/>
    <property type="evidence" value="ECO:0007669"/>
    <property type="project" value="UniProtKB-KW"/>
</dbReference>
<feature type="domain" description="Protein kinase" evidence="12">
    <location>
        <begin position="9"/>
        <end position="266"/>
    </location>
</feature>
<dbReference type="AlphaFoldDB" id="A0A412G5T9"/>
<evidence type="ECO:0000256" key="7">
    <source>
        <dbReference type="ARBA" id="ARBA00047899"/>
    </source>
</evidence>
<evidence type="ECO:0000256" key="8">
    <source>
        <dbReference type="ARBA" id="ARBA00048679"/>
    </source>
</evidence>
<comment type="catalytic activity">
    <reaction evidence="8">
        <text>L-seryl-[protein] + ATP = O-phospho-L-seryl-[protein] + ADP + H(+)</text>
        <dbReference type="Rhea" id="RHEA:17989"/>
        <dbReference type="Rhea" id="RHEA-COMP:9863"/>
        <dbReference type="Rhea" id="RHEA-COMP:11604"/>
        <dbReference type="ChEBI" id="CHEBI:15378"/>
        <dbReference type="ChEBI" id="CHEBI:29999"/>
        <dbReference type="ChEBI" id="CHEBI:30616"/>
        <dbReference type="ChEBI" id="CHEBI:83421"/>
        <dbReference type="ChEBI" id="CHEBI:456216"/>
        <dbReference type="EC" id="2.7.11.1"/>
    </reaction>
</comment>
<organism evidence="14 15">
    <name type="scientific">Holdemania filiformis</name>
    <dbReference type="NCBI Taxonomy" id="61171"/>
    <lineage>
        <taxon>Bacteria</taxon>
        <taxon>Bacillati</taxon>
        <taxon>Bacillota</taxon>
        <taxon>Erysipelotrichia</taxon>
        <taxon>Erysipelotrichales</taxon>
        <taxon>Erysipelotrichaceae</taxon>
        <taxon>Holdemania</taxon>
    </lineage>
</organism>
<dbReference type="Gene3D" id="3.30.10.20">
    <property type="match status" value="2"/>
</dbReference>
<dbReference type="EC" id="2.7.11.1" evidence="1"/>
<dbReference type="CDD" id="cd14014">
    <property type="entry name" value="STKc_PknB_like"/>
    <property type="match status" value="1"/>
</dbReference>
<keyword evidence="11" id="KW-0812">Transmembrane</keyword>
<dbReference type="SUPFAM" id="SSF56112">
    <property type="entry name" value="Protein kinase-like (PK-like)"/>
    <property type="match status" value="1"/>
</dbReference>
<keyword evidence="4 9" id="KW-0547">Nucleotide-binding</keyword>
<name>A0A412G5T9_9FIRM</name>
<proteinExistence type="predicted"/>
<dbReference type="SMART" id="SM00740">
    <property type="entry name" value="PASTA"/>
    <property type="match status" value="2"/>
</dbReference>
<feature type="domain" description="PASTA" evidence="13">
    <location>
        <begin position="353"/>
        <end position="422"/>
    </location>
</feature>
<keyword evidence="2" id="KW-0723">Serine/threonine-protein kinase</keyword>
<keyword evidence="3" id="KW-0808">Transferase</keyword>
<evidence type="ECO:0000256" key="5">
    <source>
        <dbReference type="ARBA" id="ARBA00022777"/>
    </source>
</evidence>
<dbReference type="GeneID" id="83014328"/>
<protein>
    <recommendedName>
        <fullName evidence="1">non-specific serine/threonine protein kinase</fullName>
        <ecNumber evidence="1">2.7.11.1</ecNumber>
    </recommendedName>
</protein>
<comment type="caution">
    <text evidence="14">The sequence shown here is derived from an EMBL/GenBank/DDBJ whole genome shotgun (WGS) entry which is preliminary data.</text>
</comment>
<gene>
    <name evidence="14" type="primary">pknB</name>
    <name evidence="14" type="ORF">DWY25_02750</name>
</gene>
<dbReference type="InterPro" id="IPR008271">
    <property type="entry name" value="Ser/Thr_kinase_AS"/>
</dbReference>
<dbReference type="PROSITE" id="PS50011">
    <property type="entry name" value="PROTEIN_KINASE_DOM"/>
    <property type="match status" value="1"/>
</dbReference>
<dbReference type="InterPro" id="IPR017441">
    <property type="entry name" value="Protein_kinase_ATP_BS"/>
</dbReference>
<dbReference type="EMBL" id="QRUP01000002">
    <property type="protein sequence ID" value="RGR76291.1"/>
    <property type="molecule type" value="Genomic_DNA"/>
</dbReference>
<dbReference type="InterPro" id="IPR011009">
    <property type="entry name" value="Kinase-like_dom_sf"/>
</dbReference>
<reference evidence="14 15" key="1">
    <citation type="submission" date="2018-08" db="EMBL/GenBank/DDBJ databases">
        <title>A genome reference for cultivated species of the human gut microbiota.</title>
        <authorList>
            <person name="Zou Y."/>
            <person name="Xue W."/>
            <person name="Luo G."/>
        </authorList>
    </citation>
    <scope>NUCLEOTIDE SEQUENCE [LARGE SCALE GENOMIC DNA]</scope>
    <source>
        <strain evidence="14 15">AF24-29</strain>
    </source>
</reference>
<comment type="catalytic activity">
    <reaction evidence="7">
        <text>L-threonyl-[protein] + ATP = O-phospho-L-threonyl-[protein] + ADP + H(+)</text>
        <dbReference type="Rhea" id="RHEA:46608"/>
        <dbReference type="Rhea" id="RHEA-COMP:11060"/>
        <dbReference type="Rhea" id="RHEA-COMP:11605"/>
        <dbReference type="ChEBI" id="CHEBI:15378"/>
        <dbReference type="ChEBI" id="CHEBI:30013"/>
        <dbReference type="ChEBI" id="CHEBI:30616"/>
        <dbReference type="ChEBI" id="CHEBI:61977"/>
        <dbReference type="ChEBI" id="CHEBI:456216"/>
        <dbReference type="EC" id="2.7.11.1"/>
    </reaction>
</comment>
<evidence type="ECO:0000259" key="13">
    <source>
        <dbReference type="PROSITE" id="PS51178"/>
    </source>
</evidence>
<dbReference type="SMART" id="SM00220">
    <property type="entry name" value="S_TKc"/>
    <property type="match status" value="1"/>
</dbReference>
<dbReference type="NCBIfam" id="NF033483">
    <property type="entry name" value="PknB_PASTA_kin"/>
    <property type="match status" value="1"/>
</dbReference>
<keyword evidence="5 14" id="KW-0418">Kinase</keyword>
<dbReference type="Pfam" id="PF00069">
    <property type="entry name" value="Pkinase"/>
    <property type="match status" value="1"/>
</dbReference>
<dbReference type="InterPro" id="IPR005543">
    <property type="entry name" value="PASTA_dom"/>
</dbReference>
<accession>A0A412G5T9</accession>
<feature type="domain" description="PASTA" evidence="13">
    <location>
        <begin position="423"/>
        <end position="490"/>
    </location>
</feature>
<sequence length="566" mass="62298">MNKMIAKRYMVVKHIGQGGMADVYVAVDTLLNREVAVKVLRGELSNDPVALLRFQREANASTALSHPNIVDIYDVGEENGYHYIVMEYVRGKDLKQLIAQRGALCKEEAVAIMKQLVSAVAEAHRCNIIHRDIKPQNVLIKDDGTLKVVDFGIALAQDALQLTQSDSVMGSVHYLAPEVARGEAATRQSDIYSLGIVFYELLSGEVPFHGEQAVQIAMKHMREEIPSIRKLNPQLPQAVENVILRATAKNKNFRYPSCEVMLQDLTTCLSPQRADEPRVVFKTPSEGNKTIAIDTARRKESGSSHPSAKPNKKKKKRKKKSNAWVGLLITGLVVLSIAAVVFILALTGNWGGKSQLVEVPPLINLTVEQAASTLSDAGLELNRAEISYALTDDVEKDRIYESDPAAGTALTGGSQVKIKVSLGRYVVVENYVGMKISEAREKLEGSNIRIQTSQEASDSAPGTILRQELLDPQTKIDPQKTNTIRFVIAAYPTFQIDWSIKGMDVFEAQSLLESQGGEVMLSVLDTSGMSEEEAANLPRGVVINCSPGFGTLYEQNEDSYITLYYY</sequence>
<feature type="transmembrane region" description="Helical" evidence="11">
    <location>
        <begin position="323"/>
        <end position="346"/>
    </location>
</feature>
<dbReference type="PANTHER" id="PTHR43289">
    <property type="entry name" value="MITOGEN-ACTIVATED PROTEIN KINASE KINASE KINASE 20-RELATED"/>
    <property type="match status" value="1"/>
</dbReference>
<keyword evidence="11" id="KW-0472">Membrane</keyword>
<dbReference type="Gene3D" id="1.10.510.10">
    <property type="entry name" value="Transferase(Phosphotransferase) domain 1"/>
    <property type="match status" value="1"/>
</dbReference>
<evidence type="ECO:0000256" key="6">
    <source>
        <dbReference type="ARBA" id="ARBA00022840"/>
    </source>
</evidence>
<evidence type="ECO:0000256" key="11">
    <source>
        <dbReference type="SAM" id="Phobius"/>
    </source>
</evidence>
<dbReference type="FunFam" id="3.30.200.20:FF:000035">
    <property type="entry name" value="Serine/threonine protein kinase Stk1"/>
    <property type="match status" value="1"/>
</dbReference>
<evidence type="ECO:0000256" key="4">
    <source>
        <dbReference type="ARBA" id="ARBA00022741"/>
    </source>
</evidence>
<keyword evidence="11" id="KW-1133">Transmembrane helix</keyword>
<evidence type="ECO:0000256" key="9">
    <source>
        <dbReference type="PROSITE-ProRule" id="PRU10141"/>
    </source>
</evidence>
<dbReference type="GO" id="GO:0005524">
    <property type="term" value="F:ATP binding"/>
    <property type="evidence" value="ECO:0007669"/>
    <property type="project" value="UniProtKB-UniRule"/>
</dbReference>
<evidence type="ECO:0000256" key="10">
    <source>
        <dbReference type="SAM" id="MobiDB-lite"/>
    </source>
</evidence>
<dbReference type="Proteomes" id="UP000284178">
    <property type="component" value="Unassembled WGS sequence"/>
</dbReference>
<evidence type="ECO:0000256" key="3">
    <source>
        <dbReference type="ARBA" id="ARBA00022679"/>
    </source>
</evidence>
<evidence type="ECO:0000256" key="1">
    <source>
        <dbReference type="ARBA" id="ARBA00012513"/>
    </source>
</evidence>
<dbReference type="RefSeq" id="WP_117893358.1">
    <property type="nucleotide sequence ID" value="NZ_CABJCV010000002.1"/>
</dbReference>
<dbReference type="Pfam" id="PF03793">
    <property type="entry name" value="PASTA"/>
    <property type="match status" value="2"/>
</dbReference>
<evidence type="ECO:0000256" key="2">
    <source>
        <dbReference type="ARBA" id="ARBA00022527"/>
    </source>
</evidence>
<keyword evidence="15" id="KW-1185">Reference proteome</keyword>
<evidence type="ECO:0000313" key="15">
    <source>
        <dbReference type="Proteomes" id="UP000284178"/>
    </source>
</evidence>
<dbReference type="FunFam" id="1.10.510.10:FF:000021">
    <property type="entry name" value="Serine/threonine protein kinase"/>
    <property type="match status" value="1"/>
</dbReference>
<evidence type="ECO:0000259" key="12">
    <source>
        <dbReference type="PROSITE" id="PS50011"/>
    </source>
</evidence>
<evidence type="ECO:0000313" key="14">
    <source>
        <dbReference type="EMBL" id="RGR76291.1"/>
    </source>
</evidence>